<dbReference type="Pfam" id="PF07534">
    <property type="entry name" value="TLD"/>
    <property type="match status" value="1"/>
</dbReference>
<evidence type="ECO:0000256" key="1">
    <source>
        <dbReference type="SAM" id="Coils"/>
    </source>
</evidence>
<evidence type="ECO:0000256" key="2">
    <source>
        <dbReference type="SAM" id="MobiDB-lite"/>
    </source>
</evidence>
<dbReference type="EMBL" id="RRYP01007612">
    <property type="protein sequence ID" value="TNV80362.1"/>
    <property type="molecule type" value="Genomic_DNA"/>
</dbReference>
<dbReference type="InterPro" id="IPR006571">
    <property type="entry name" value="TLDc_dom"/>
</dbReference>
<dbReference type="OrthoDB" id="6142220at2759"/>
<proteinExistence type="predicted"/>
<keyword evidence="5" id="KW-1185">Reference proteome</keyword>
<comment type="caution">
    <text evidence="4">The sequence shown here is derived from an EMBL/GenBank/DDBJ whole genome shotgun (WGS) entry which is preliminary data.</text>
</comment>
<feature type="region of interest" description="Disordered" evidence="2">
    <location>
        <begin position="13"/>
        <end position="35"/>
    </location>
</feature>
<feature type="coiled-coil region" evidence="1">
    <location>
        <begin position="327"/>
        <end position="395"/>
    </location>
</feature>
<dbReference type="PROSITE" id="PS51886">
    <property type="entry name" value="TLDC"/>
    <property type="match status" value="1"/>
</dbReference>
<name>A0A8J8NR64_HALGN</name>
<accession>A0A8J8NR64</accession>
<reference evidence="4" key="1">
    <citation type="submission" date="2019-06" db="EMBL/GenBank/DDBJ databases">
        <authorList>
            <person name="Zheng W."/>
        </authorList>
    </citation>
    <scope>NUCLEOTIDE SEQUENCE</scope>
    <source>
        <strain evidence="4">QDHG01</strain>
    </source>
</reference>
<feature type="compositionally biased region" description="Basic and acidic residues" evidence="2">
    <location>
        <begin position="13"/>
        <end position="31"/>
    </location>
</feature>
<evidence type="ECO:0000313" key="4">
    <source>
        <dbReference type="EMBL" id="TNV80362.1"/>
    </source>
</evidence>
<evidence type="ECO:0000313" key="5">
    <source>
        <dbReference type="Proteomes" id="UP000785679"/>
    </source>
</evidence>
<keyword evidence="1" id="KW-0175">Coiled coil</keyword>
<protein>
    <recommendedName>
        <fullName evidence="3">TLDc domain-containing protein</fullName>
    </recommendedName>
</protein>
<organism evidence="4 5">
    <name type="scientific">Halteria grandinella</name>
    <dbReference type="NCBI Taxonomy" id="5974"/>
    <lineage>
        <taxon>Eukaryota</taxon>
        <taxon>Sar</taxon>
        <taxon>Alveolata</taxon>
        <taxon>Ciliophora</taxon>
        <taxon>Intramacronucleata</taxon>
        <taxon>Spirotrichea</taxon>
        <taxon>Stichotrichia</taxon>
        <taxon>Sporadotrichida</taxon>
        <taxon>Halteriidae</taxon>
        <taxon>Halteria</taxon>
    </lineage>
</organism>
<dbReference type="Proteomes" id="UP000785679">
    <property type="component" value="Unassembled WGS sequence"/>
</dbReference>
<feature type="domain" description="TLDc" evidence="3">
    <location>
        <begin position="393"/>
        <end position="557"/>
    </location>
</feature>
<gene>
    <name evidence="4" type="ORF">FGO68_gene2359</name>
</gene>
<dbReference type="AlphaFoldDB" id="A0A8J8NR64"/>
<sequence>MRRVQFQIRKFKDNMERAEDQQPQSKNKESTYEQISRQQENMQLCNCGSEEKVMFQCEKVTCPSYESQKLYCPECSTEEKHPHASTFIAKKSKNVTNEWNNLRQAIKNLNMKVSDWMDTHESLVELLDSFLTNSHNGEESLQIKVDQVKDLSAKIETFYQEHVSENSAKGEIIRLQQLNPSLIAFKERLESLEFLNNIGPSVLWRVYSEILNLVSHQGVLEKFSQADLEIFLKLKLYKVQLSLHEVGRERQMATNNFREFLENPDIAISQIIASLKKQLQLAPQKVALEVIDAIKIDAIRSELEAIGVSLMFSGLQEQFKEHKAKVLQTLNDQERKHEQRYQELSERVSKHLQMHQKIDDEKAEEIKQQQENQRLKQLQIEEERKKRILDSLSIDDKDKENKIAQFFAQAGRPFTQSVLLYRGSVDGNTASAFHQKCDNKNNTLTIVKTSEGKIMGGFTTQTWNSGGNYKQDANAWIFNIDAPSIFKVNQGDQYSIYTHSTYGPTFGQAHALVINECGGSACYVNGSSYQYSSGVGNLLLTKGIVSFTVKEIEVHAV</sequence>
<evidence type="ECO:0000259" key="3">
    <source>
        <dbReference type="PROSITE" id="PS51886"/>
    </source>
</evidence>